<dbReference type="STRING" id="411473.RUMCAL_00685"/>
<dbReference type="AlphaFoldDB" id="U2MCB2"/>
<protein>
    <submittedName>
        <fullName evidence="1">Uncharacterized protein</fullName>
    </submittedName>
</protein>
<comment type="caution">
    <text evidence="1">The sequence shown here is derived from an EMBL/GenBank/DDBJ whole genome shotgun (WGS) entry which is preliminary data.</text>
</comment>
<evidence type="ECO:0000313" key="1">
    <source>
        <dbReference type="EMBL" id="ERJ96938.1"/>
    </source>
</evidence>
<keyword evidence="2" id="KW-1185">Reference proteome</keyword>
<organism evidence="1 2">
    <name type="scientific">Ruminococcus callidus ATCC 27760</name>
    <dbReference type="NCBI Taxonomy" id="411473"/>
    <lineage>
        <taxon>Bacteria</taxon>
        <taxon>Bacillati</taxon>
        <taxon>Bacillota</taxon>
        <taxon>Clostridia</taxon>
        <taxon>Eubacteriales</taxon>
        <taxon>Oscillospiraceae</taxon>
        <taxon>Ruminococcus</taxon>
    </lineage>
</organism>
<dbReference type="HOGENOM" id="CLU_196091_0_0_9"/>
<accession>U2MCB2</accession>
<reference evidence="1 2" key="1">
    <citation type="submission" date="2013-07" db="EMBL/GenBank/DDBJ databases">
        <authorList>
            <person name="Weinstock G."/>
            <person name="Sodergren E."/>
            <person name="Wylie T."/>
            <person name="Fulton L."/>
            <person name="Fulton R."/>
            <person name="Fronick C."/>
            <person name="O'Laughlin M."/>
            <person name="Godfrey J."/>
            <person name="Miner T."/>
            <person name="Herter B."/>
            <person name="Appelbaum E."/>
            <person name="Cordes M."/>
            <person name="Lek S."/>
            <person name="Wollam A."/>
            <person name="Pepin K.H."/>
            <person name="Palsikar V.B."/>
            <person name="Mitreva M."/>
            <person name="Wilson R.K."/>
        </authorList>
    </citation>
    <scope>NUCLEOTIDE SEQUENCE [LARGE SCALE GENOMIC DNA]</scope>
    <source>
        <strain evidence="1 2">ATCC 27760</strain>
    </source>
</reference>
<evidence type="ECO:0000313" key="2">
    <source>
        <dbReference type="Proteomes" id="UP000016662"/>
    </source>
</evidence>
<dbReference type="EMBL" id="AWVF01000087">
    <property type="protein sequence ID" value="ERJ96938.1"/>
    <property type="molecule type" value="Genomic_DNA"/>
</dbReference>
<dbReference type="PATRIC" id="fig|411473.3.peg.539"/>
<gene>
    <name evidence="1" type="ORF">RUMCAL_00685</name>
</gene>
<proteinExistence type="predicted"/>
<name>U2MCB2_9FIRM</name>
<dbReference type="Proteomes" id="UP000016662">
    <property type="component" value="Unassembled WGS sequence"/>
</dbReference>
<sequence length="80" mass="9190">MEVGVMTKEELQDVILSFTNDVLLDYPEHDTIFINPFHIHKFLLSYEDIEKVYDSIGALMTDKIYNGKSLSEIAPLLTLL</sequence>